<accession>A0A9E7C6Z3</accession>
<sequence length="328" mass="35126">MANFTPSRLGLVNNTGTGVKDLFLKTFAGEVLSAFRKATIFEDLHTVRTISSGKSAQFPIVGLSSTSYHSPGTQLTGNAIKHAEAVINIDDKLVSNVFIADVDEAMNHYDVRSQYSVQMGNALAYTFDQNVAAMIAQAARTSTNPNTDLPGGTRIKILKSGTANTAAAVAAVTGTDLATALFSAAEQMDINNLPEEDRYCAIDPTNYYKLVQNTTVINRDFGGRGAYAEGEVLKVAGIHIVKSNHLPKTNRSAATGENNTYHANYTDNIGLVFNKQAVGTVKLMDLKMEQTGADIHALYQGTFMVGSMMHGSGVLRPDCAIELYAANS</sequence>
<protein>
    <submittedName>
        <fullName evidence="1">Major capsid protein</fullName>
    </submittedName>
</protein>
<dbReference type="EMBL" id="OM416779">
    <property type="protein sequence ID" value="ULF50140.1"/>
    <property type="molecule type" value="Genomic_DNA"/>
</dbReference>
<gene>
    <name evidence="1" type="ORF">PSCSP1u_00015</name>
</gene>
<proteinExistence type="evidence at protein level"/>
<organism evidence="1">
    <name type="scientific">Prochlorococcus phage P-SCSP1u</name>
    <dbReference type="NCBI Taxonomy" id="2914505"/>
    <lineage>
        <taxon>Viruses</taxon>
        <taxon>Duplodnaviria</taxon>
        <taxon>Heunggongvirae</taxon>
        <taxon>Uroviricota</taxon>
        <taxon>Caudoviricetes</taxon>
        <taxon>Autographiviridae</taxon>
    </lineage>
</organism>
<reference evidence="2" key="2">
    <citation type="journal article" date="2023" name="Nat. Commun.">
        <title>Cryo-EM structure of cyanophage P-SCSP1u offers insights into DNA gating and evolution of T7-like viruses.</title>
        <authorList>
            <person name="Cai L."/>
            <person name="Liu H."/>
            <person name="Zhang W."/>
            <person name="Xiao S."/>
            <person name="Zeng Q."/>
            <person name="Dang S."/>
        </authorList>
    </citation>
    <scope>STRUCTURE BY ELECTRON MICROSCOPY (3.23 ANGSTROMS) OF 1-328</scope>
</reference>
<keyword evidence="2" id="KW-0002">3D-structure</keyword>
<evidence type="ECO:0000313" key="1">
    <source>
        <dbReference type="EMBL" id="ULF50140.1"/>
    </source>
</evidence>
<dbReference type="PDB" id="8I4L">
    <property type="method" value="EM"/>
    <property type="resolution" value="3.23 A"/>
    <property type="chains" value="A/B/C/D/E/F/G=1-328"/>
</dbReference>
<reference evidence="1" key="1">
    <citation type="submission" date="2022-01" db="EMBL/GenBank/DDBJ databases">
        <title>A cosmopolitan and abundant lineage of cyanopodoviruses lacking the DNA polymerase gene.</title>
        <authorList>
            <person name="Cai L."/>
            <person name="Chen Y."/>
            <person name="Zeng Q."/>
        </authorList>
    </citation>
    <scope>NUCLEOTIDE SEQUENCE</scope>
</reference>
<name>A0ACD6BAL9_9CAUD</name>
<accession>A0ACD6BAL9</accession>
<evidence type="ECO:0007829" key="2">
    <source>
        <dbReference type="PDB" id="8I4L"/>
    </source>
</evidence>